<reference evidence="12" key="1">
    <citation type="submission" date="2025-08" db="UniProtKB">
        <authorList>
            <consortium name="RefSeq"/>
        </authorList>
    </citation>
    <scope>IDENTIFICATION</scope>
</reference>
<dbReference type="InterPro" id="IPR004326">
    <property type="entry name" value="Mlo"/>
</dbReference>
<evidence type="ECO:0000256" key="2">
    <source>
        <dbReference type="ARBA" id="ARBA00006574"/>
    </source>
</evidence>
<dbReference type="PANTHER" id="PTHR31942:SF72">
    <property type="entry name" value="MLO-LIKE PROTEIN"/>
    <property type="match status" value="1"/>
</dbReference>
<dbReference type="GO" id="GO:0006952">
    <property type="term" value="P:defense response"/>
    <property type="evidence" value="ECO:0007669"/>
    <property type="project" value="UniProtKB-KW"/>
</dbReference>
<keyword evidence="4 8" id="KW-0611">Plant defense</keyword>
<dbReference type="GO" id="GO:0016020">
    <property type="term" value="C:membrane"/>
    <property type="evidence" value="ECO:0007669"/>
    <property type="project" value="UniProtKB-SubCell"/>
</dbReference>
<gene>
    <name evidence="12" type="primary">LOC105041526</name>
    <name evidence="8" type="synonym">MLO</name>
</gene>
<dbReference type="OrthoDB" id="1388414at2759"/>
<keyword evidence="8" id="KW-0112">Calmodulin-binding</keyword>
<keyword evidence="7 8" id="KW-0568">Pathogenesis-related protein</keyword>
<feature type="transmembrane region" description="Helical" evidence="10">
    <location>
        <begin position="12"/>
        <end position="39"/>
    </location>
</feature>
<dbReference type="PANTHER" id="PTHR31942">
    <property type="entry name" value="MLO-LIKE PROTEIN 1"/>
    <property type="match status" value="1"/>
</dbReference>
<feature type="transmembrane region" description="Helical" evidence="10">
    <location>
        <begin position="124"/>
        <end position="145"/>
    </location>
</feature>
<keyword evidence="6 8" id="KW-0472">Membrane</keyword>
<name>A0A6I9QXB3_ELAGV</name>
<dbReference type="GeneID" id="105041526"/>
<accession>A0A6I9QXB3</accession>
<dbReference type="KEGG" id="egu:105041526"/>
<comment type="subcellular location">
    <subcellularLocation>
        <location evidence="1 8">Membrane</location>
        <topology evidence="1 8">Multi-pass membrane protein</topology>
    </subcellularLocation>
</comment>
<feature type="region of interest" description="Disordered" evidence="9">
    <location>
        <begin position="427"/>
        <end position="452"/>
    </location>
</feature>
<dbReference type="GO" id="GO:0005516">
    <property type="term" value="F:calmodulin binding"/>
    <property type="evidence" value="ECO:0007669"/>
    <property type="project" value="UniProtKB-KW"/>
</dbReference>
<protein>
    <recommendedName>
        <fullName evidence="8">MLO-like protein</fullName>
    </recommendedName>
</protein>
<evidence type="ECO:0000256" key="4">
    <source>
        <dbReference type="ARBA" id="ARBA00022821"/>
    </source>
</evidence>
<evidence type="ECO:0000256" key="10">
    <source>
        <dbReference type="SAM" id="Phobius"/>
    </source>
</evidence>
<evidence type="ECO:0000256" key="6">
    <source>
        <dbReference type="ARBA" id="ARBA00023136"/>
    </source>
</evidence>
<comment type="domain">
    <text evidence="8">The C-terminus contains a calmodulin-binding domain, which binds calmodulin in a calcium-dependent fashion.</text>
</comment>
<feature type="transmembrane region" description="Helical" evidence="10">
    <location>
        <begin position="277"/>
        <end position="298"/>
    </location>
</feature>
<organism evidence="11 12">
    <name type="scientific">Elaeis guineensis var. tenera</name>
    <name type="common">Oil palm</name>
    <dbReference type="NCBI Taxonomy" id="51953"/>
    <lineage>
        <taxon>Eukaryota</taxon>
        <taxon>Viridiplantae</taxon>
        <taxon>Streptophyta</taxon>
        <taxon>Embryophyta</taxon>
        <taxon>Tracheophyta</taxon>
        <taxon>Spermatophyta</taxon>
        <taxon>Magnoliopsida</taxon>
        <taxon>Liliopsida</taxon>
        <taxon>Arecaceae</taxon>
        <taxon>Arecoideae</taxon>
        <taxon>Cocoseae</taxon>
        <taxon>Elaeidinae</taxon>
        <taxon>Elaeis</taxon>
    </lineage>
</organism>
<comment type="similarity">
    <text evidence="2 8">Belongs to the MLO family.</text>
</comment>
<keyword evidence="11" id="KW-1185">Reference proteome</keyword>
<comment type="function">
    <text evidence="8">May be involved in modulation of pathogen defense and leaf cell death.</text>
</comment>
<evidence type="ECO:0000256" key="1">
    <source>
        <dbReference type="ARBA" id="ARBA00004141"/>
    </source>
</evidence>
<evidence type="ECO:0000313" key="12">
    <source>
        <dbReference type="RefSeq" id="XP_010916782.1"/>
    </source>
</evidence>
<keyword evidence="5 8" id="KW-1133">Transmembrane helix</keyword>
<evidence type="ECO:0000256" key="3">
    <source>
        <dbReference type="ARBA" id="ARBA00022692"/>
    </source>
</evidence>
<feature type="transmembrane region" description="Helical" evidence="10">
    <location>
        <begin position="332"/>
        <end position="356"/>
    </location>
</feature>
<evidence type="ECO:0000256" key="5">
    <source>
        <dbReference type="ARBA" id="ARBA00022989"/>
    </source>
</evidence>
<proteinExistence type="inferred from homology"/>
<keyword evidence="3 8" id="KW-0812">Transmembrane</keyword>
<dbReference type="AlphaFoldDB" id="A0A6I9QXB3"/>
<evidence type="ECO:0000256" key="7">
    <source>
        <dbReference type="ARBA" id="ARBA00023265"/>
    </source>
</evidence>
<evidence type="ECO:0000256" key="9">
    <source>
        <dbReference type="SAM" id="MobiDB-lite"/>
    </source>
</evidence>
<dbReference type="Pfam" id="PF03094">
    <property type="entry name" value="Mlo"/>
    <property type="match status" value="2"/>
</dbReference>
<dbReference type="Proteomes" id="UP000504607">
    <property type="component" value="Chromosome 3"/>
</dbReference>
<feature type="transmembrane region" description="Helical" evidence="10">
    <location>
        <begin position="371"/>
        <end position="396"/>
    </location>
</feature>
<feature type="compositionally biased region" description="Low complexity" evidence="9">
    <location>
        <begin position="432"/>
        <end position="452"/>
    </location>
</feature>
<sequence>MELEASLESTPTWAVAGVCAVLILIALLLEHALHLLTLLLERRKRKTINQALYHIKAELRDFGFMSLLLTVAQQPISKICIPRSLMNSLLPCKDAEPPDTFTEEESCQKEGKVSLVSSQGVLQLQTLIIALAVFHVLSCLLTLGLGEVKMKKWSSWEEATKTLEFQLSNDPRRFKLTRQTSFGRRHLKFWSKYRLLLWLVCFVRQFTGSVSKADYFALRHGFVAVHFPQDYSKFDFRRFIQRSLDHDFMVIVRISFWIWLYAIVFIFFNAHGFYNHYWLPFIPLVVLLVVGTKLEVIITKMCLKSSEQIVIVPGTVCVKPDDNLFWFGRPQLLLHLIQFILIQNSFQLAFFTWTWYNFGLWSCFYNNVEDVVLTIGFGIMVQFFCTYVTLPLYALVTQMGSSMKETIFTDRIIDGLKNWHRRAKKNLAKQRSLPSSPSAAPSPSFPTESSSSQRRMAAAPSLPFLPSKAPSSYRNTAMGSLVPSLPAKASTSYRHATAASSLTSLQDEASSSYRHKTMAPSLPSLPAKASSSYKHTTCETEFKYPSGRLELLEVQKVVEEIIQYGAMPNDGEISFGWWRRQSSEFSTRSRQSK</sequence>
<evidence type="ECO:0000256" key="8">
    <source>
        <dbReference type="RuleBase" id="RU280816"/>
    </source>
</evidence>
<feature type="transmembrane region" description="Helical" evidence="10">
    <location>
        <begin position="248"/>
        <end position="271"/>
    </location>
</feature>
<evidence type="ECO:0000313" key="11">
    <source>
        <dbReference type="Proteomes" id="UP000504607"/>
    </source>
</evidence>
<dbReference type="RefSeq" id="XP_010916782.1">
    <property type="nucleotide sequence ID" value="XM_010918480.3"/>
</dbReference>
<dbReference type="InParanoid" id="A0A6I9QXB3"/>